<sequence>MKTMSVGEFKAHFSEVLKDVKAGIGIAVTYGRKKEVIGYFLPESGKSKTKRKLGPLEGKAKVIFNNDFAMTDEELIGLWFTC</sequence>
<name>A0AAU7K058_9SPHI</name>
<dbReference type="EMBL" id="CP157485">
    <property type="protein sequence ID" value="XBO46072.1"/>
    <property type="molecule type" value="Genomic_DNA"/>
</dbReference>
<dbReference type="RefSeq" id="WP_406823644.1">
    <property type="nucleotide sequence ID" value="NZ_CP157485.1"/>
</dbReference>
<protein>
    <submittedName>
        <fullName evidence="1">Prevent-host-death protein</fullName>
    </submittedName>
</protein>
<evidence type="ECO:0000313" key="1">
    <source>
        <dbReference type="EMBL" id="XBO46072.1"/>
    </source>
</evidence>
<gene>
    <name evidence="1" type="ORF">ABEG20_12325</name>
</gene>
<reference evidence="1" key="1">
    <citation type="submission" date="2024-05" db="EMBL/GenBank/DDBJ databases">
        <authorList>
            <person name="Kim S."/>
            <person name="Heo J."/>
            <person name="Choi H."/>
            <person name="Choi Y."/>
            <person name="Kwon S.-W."/>
            <person name="Kim Y."/>
        </authorList>
    </citation>
    <scope>NUCLEOTIDE SEQUENCE</scope>
    <source>
        <strain evidence="1">KACC 23697</strain>
    </source>
</reference>
<proteinExistence type="predicted"/>
<organism evidence="1">
    <name type="scientific">Pedobacter sp. KACC 23697</name>
    <dbReference type="NCBI Taxonomy" id="3149230"/>
    <lineage>
        <taxon>Bacteria</taxon>
        <taxon>Pseudomonadati</taxon>
        <taxon>Bacteroidota</taxon>
        <taxon>Sphingobacteriia</taxon>
        <taxon>Sphingobacteriales</taxon>
        <taxon>Sphingobacteriaceae</taxon>
        <taxon>Pedobacter</taxon>
    </lineage>
</organism>
<dbReference type="AlphaFoldDB" id="A0AAU7K058"/>
<accession>A0AAU7K058</accession>